<dbReference type="PANTHER" id="PTHR48079">
    <property type="entry name" value="PROTEIN YEEZ"/>
    <property type="match status" value="1"/>
</dbReference>
<feature type="domain" description="NAD-dependent epimerase/dehydratase" evidence="1">
    <location>
        <begin position="4"/>
        <end position="228"/>
    </location>
</feature>
<dbReference type="InterPro" id="IPR036291">
    <property type="entry name" value="NAD(P)-bd_dom_sf"/>
</dbReference>
<gene>
    <name evidence="2" type="ORF">BJ875DRAFT_475563</name>
</gene>
<dbReference type="PANTHER" id="PTHR48079:SF3">
    <property type="entry name" value="NAD-DEPENDENT EPIMERASE_DEHYDRATASE DOMAIN-CONTAINING PROTEIN"/>
    <property type="match status" value="1"/>
</dbReference>
<dbReference type="Pfam" id="PF01370">
    <property type="entry name" value="Epimerase"/>
    <property type="match status" value="1"/>
</dbReference>
<organism evidence="2 3">
    <name type="scientific">Amylocarpus encephaloides</name>
    <dbReference type="NCBI Taxonomy" id="45428"/>
    <lineage>
        <taxon>Eukaryota</taxon>
        <taxon>Fungi</taxon>
        <taxon>Dikarya</taxon>
        <taxon>Ascomycota</taxon>
        <taxon>Pezizomycotina</taxon>
        <taxon>Leotiomycetes</taxon>
        <taxon>Helotiales</taxon>
        <taxon>Helotiales incertae sedis</taxon>
        <taxon>Amylocarpus</taxon>
    </lineage>
</organism>
<dbReference type="OrthoDB" id="10000533at2759"/>
<name>A0A9P8C0V4_9HELO</name>
<dbReference type="GO" id="GO:0004029">
    <property type="term" value="F:aldehyde dehydrogenase (NAD+) activity"/>
    <property type="evidence" value="ECO:0007669"/>
    <property type="project" value="TreeGrafter"/>
</dbReference>
<comment type="caution">
    <text evidence="2">The sequence shown here is derived from an EMBL/GenBank/DDBJ whole genome shotgun (WGS) entry which is preliminary data.</text>
</comment>
<sequence length="327" mass="35136">MVNVLVIGATGYIGQALTQSLLRSGNHRVFGLARTPQKARDLRREEVIPIQGSISDSVGFLTAIGNLHINVVVDVAGANHESHILLKQLKELGIARIEKARKEGVPVPKLGFIYCSGVWVHGSSHEPVNDLVPVAASNSPCPPAELTSWRPKLENETLAASDVLDVMVIRPGLVYGRSHAIWTGFFDAIIDAKEKGQESVALAIEPDSRPGLIHVDDVATGFHVAIDKLPLISGTGVYPIFDLVTSSESMRDIMEFAAKELGFSGKIEWMGAGDDLFAKAMSTSMNGSSGRAQTILGWEPKRIGLVQSMDVYASAYKASKSQVLNGI</sequence>
<evidence type="ECO:0000313" key="2">
    <source>
        <dbReference type="EMBL" id="KAG9229200.1"/>
    </source>
</evidence>
<proteinExistence type="predicted"/>
<dbReference type="InterPro" id="IPR051783">
    <property type="entry name" value="NAD(P)-dependent_oxidoreduct"/>
</dbReference>
<dbReference type="Gene3D" id="3.40.50.720">
    <property type="entry name" value="NAD(P)-binding Rossmann-like Domain"/>
    <property type="match status" value="1"/>
</dbReference>
<keyword evidence="3" id="KW-1185">Reference proteome</keyword>
<dbReference type="GO" id="GO:0005737">
    <property type="term" value="C:cytoplasm"/>
    <property type="evidence" value="ECO:0007669"/>
    <property type="project" value="TreeGrafter"/>
</dbReference>
<dbReference type="Proteomes" id="UP000824998">
    <property type="component" value="Unassembled WGS sequence"/>
</dbReference>
<dbReference type="AlphaFoldDB" id="A0A9P8C0V4"/>
<evidence type="ECO:0000313" key="3">
    <source>
        <dbReference type="Proteomes" id="UP000824998"/>
    </source>
</evidence>
<protein>
    <recommendedName>
        <fullName evidence="1">NAD-dependent epimerase/dehydratase domain-containing protein</fullName>
    </recommendedName>
</protein>
<accession>A0A9P8C0V4</accession>
<dbReference type="InterPro" id="IPR001509">
    <property type="entry name" value="Epimerase_deHydtase"/>
</dbReference>
<dbReference type="EMBL" id="MU251802">
    <property type="protein sequence ID" value="KAG9229200.1"/>
    <property type="molecule type" value="Genomic_DNA"/>
</dbReference>
<reference evidence="2" key="1">
    <citation type="journal article" date="2021" name="IMA Fungus">
        <title>Genomic characterization of three marine fungi, including Emericellopsis atlantica sp. nov. with signatures of a generalist lifestyle and marine biomass degradation.</title>
        <authorList>
            <person name="Hagestad O.C."/>
            <person name="Hou L."/>
            <person name="Andersen J.H."/>
            <person name="Hansen E.H."/>
            <person name="Altermark B."/>
            <person name="Li C."/>
            <person name="Kuhnert E."/>
            <person name="Cox R.J."/>
            <person name="Crous P.W."/>
            <person name="Spatafora J.W."/>
            <person name="Lail K."/>
            <person name="Amirebrahimi M."/>
            <person name="Lipzen A."/>
            <person name="Pangilinan J."/>
            <person name="Andreopoulos W."/>
            <person name="Hayes R.D."/>
            <person name="Ng V."/>
            <person name="Grigoriev I.V."/>
            <person name="Jackson S.A."/>
            <person name="Sutton T.D.S."/>
            <person name="Dobson A.D.W."/>
            <person name="Rama T."/>
        </authorList>
    </citation>
    <scope>NUCLEOTIDE SEQUENCE</scope>
    <source>
        <strain evidence="2">TRa018bII</strain>
    </source>
</reference>
<evidence type="ECO:0000259" key="1">
    <source>
        <dbReference type="Pfam" id="PF01370"/>
    </source>
</evidence>
<dbReference type="SUPFAM" id="SSF51735">
    <property type="entry name" value="NAD(P)-binding Rossmann-fold domains"/>
    <property type="match status" value="1"/>
</dbReference>